<sequence length="40" mass="4630">MFTLVGDQCLALFFVGSRYLPWYRRLSLLNKASQFGLICT</sequence>
<gene>
    <name evidence="1" type="ORF">E2C01_090599</name>
</gene>
<name>A0A5B7JF51_PORTR</name>
<organism evidence="1 2">
    <name type="scientific">Portunus trituberculatus</name>
    <name type="common">Swimming crab</name>
    <name type="synonym">Neptunus trituberculatus</name>
    <dbReference type="NCBI Taxonomy" id="210409"/>
    <lineage>
        <taxon>Eukaryota</taxon>
        <taxon>Metazoa</taxon>
        <taxon>Ecdysozoa</taxon>
        <taxon>Arthropoda</taxon>
        <taxon>Crustacea</taxon>
        <taxon>Multicrustacea</taxon>
        <taxon>Malacostraca</taxon>
        <taxon>Eumalacostraca</taxon>
        <taxon>Eucarida</taxon>
        <taxon>Decapoda</taxon>
        <taxon>Pleocyemata</taxon>
        <taxon>Brachyura</taxon>
        <taxon>Eubrachyura</taxon>
        <taxon>Portunoidea</taxon>
        <taxon>Portunidae</taxon>
        <taxon>Portuninae</taxon>
        <taxon>Portunus</taxon>
    </lineage>
</organism>
<keyword evidence="2" id="KW-1185">Reference proteome</keyword>
<evidence type="ECO:0000313" key="2">
    <source>
        <dbReference type="Proteomes" id="UP000324222"/>
    </source>
</evidence>
<dbReference type="EMBL" id="VSRR010102054">
    <property type="protein sequence ID" value="MPC95390.1"/>
    <property type="molecule type" value="Genomic_DNA"/>
</dbReference>
<dbReference type="Proteomes" id="UP000324222">
    <property type="component" value="Unassembled WGS sequence"/>
</dbReference>
<proteinExistence type="predicted"/>
<dbReference type="AlphaFoldDB" id="A0A5B7JF51"/>
<reference evidence="1 2" key="1">
    <citation type="submission" date="2019-05" db="EMBL/GenBank/DDBJ databases">
        <title>Another draft genome of Portunus trituberculatus and its Hox gene families provides insights of decapod evolution.</title>
        <authorList>
            <person name="Jeong J.-H."/>
            <person name="Song I."/>
            <person name="Kim S."/>
            <person name="Choi T."/>
            <person name="Kim D."/>
            <person name="Ryu S."/>
            <person name="Kim W."/>
        </authorList>
    </citation>
    <scope>NUCLEOTIDE SEQUENCE [LARGE SCALE GENOMIC DNA]</scope>
    <source>
        <tissue evidence="1">Muscle</tissue>
    </source>
</reference>
<protein>
    <submittedName>
        <fullName evidence="1">Uncharacterized protein</fullName>
    </submittedName>
</protein>
<accession>A0A5B7JF51</accession>
<evidence type="ECO:0000313" key="1">
    <source>
        <dbReference type="EMBL" id="MPC95390.1"/>
    </source>
</evidence>
<comment type="caution">
    <text evidence="1">The sequence shown here is derived from an EMBL/GenBank/DDBJ whole genome shotgun (WGS) entry which is preliminary data.</text>
</comment>